<dbReference type="Pfam" id="PF00106">
    <property type="entry name" value="adh_short"/>
    <property type="match status" value="1"/>
</dbReference>
<gene>
    <name evidence="2" type="ORF">METZ01_LOCUS164424</name>
</gene>
<dbReference type="AlphaFoldDB" id="A0A382BCJ4"/>
<accession>A0A382BCJ4</accession>
<dbReference type="PRINTS" id="PR00080">
    <property type="entry name" value="SDRFAMILY"/>
</dbReference>
<organism evidence="2">
    <name type="scientific">marine metagenome</name>
    <dbReference type="NCBI Taxonomy" id="408172"/>
    <lineage>
        <taxon>unclassified sequences</taxon>
        <taxon>metagenomes</taxon>
        <taxon>ecological metagenomes</taxon>
    </lineage>
</organism>
<dbReference type="PRINTS" id="PR00081">
    <property type="entry name" value="GDHRDH"/>
</dbReference>
<evidence type="ECO:0000256" key="1">
    <source>
        <dbReference type="ARBA" id="ARBA00023002"/>
    </source>
</evidence>
<dbReference type="SUPFAM" id="SSF51735">
    <property type="entry name" value="NAD(P)-binding Rossmann-fold domains"/>
    <property type="match status" value="1"/>
</dbReference>
<dbReference type="InterPro" id="IPR036291">
    <property type="entry name" value="NAD(P)-bd_dom_sf"/>
</dbReference>
<proteinExistence type="predicted"/>
<sequence>MDIKGKNALVTGAGQGIGEASALMLAQNGVGKLVIVDINETNLNRVADAIQVLGAEAIVKVCDVSEMDNVIQLFEAAEAETGGLDIVHNNAGIMTGEPDFPDTIMEKMIAVIQINLLAMMVGTRQAIELMRARAAAGVIVNTASIAAFGPITADPAYSASKAGIVNFTQSCAPLQEAFNIRVMAVCPGMTDTAIVPHDAEWLQPALAASKLLQPEDIAAAVQKIIEDDSVTGDYVVVANEQREG</sequence>
<dbReference type="PANTHER" id="PTHR44229">
    <property type="entry name" value="15-HYDROXYPROSTAGLANDIN DEHYDROGENASE [NAD(+)]"/>
    <property type="match status" value="1"/>
</dbReference>
<dbReference type="GO" id="GO:0016616">
    <property type="term" value="F:oxidoreductase activity, acting on the CH-OH group of donors, NAD or NADP as acceptor"/>
    <property type="evidence" value="ECO:0007669"/>
    <property type="project" value="TreeGrafter"/>
</dbReference>
<dbReference type="EMBL" id="UINC01029216">
    <property type="protein sequence ID" value="SVB11570.1"/>
    <property type="molecule type" value="Genomic_DNA"/>
</dbReference>
<keyword evidence="1" id="KW-0560">Oxidoreductase</keyword>
<dbReference type="Gene3D" id="3.40.50.720">
    <property type="entry name" value="NAD(P)-binding Rossmann-like Domain"/>
    <property type="match status" value="1"/>
</dbReference>
<protein>
    <submittedName>
        <fullName evidence="2">Uncharacterized protein</fullName>
    </submittedName>
</protein>
<reference evidence="2" key="1">
    <citation type="submission" date="2018-05" db="EMBL/GenBank/DDBJ databases">
        <authorList>
            <person name="Lanie J.A."/>
            <person name="Ng W.-L."/>
            <person name="Kazmierczak K.M."/>
            <person name="Andrzejewski T.M."/>
            <person name="Davidsen T.M."/>
            <person name="Wayne K.J."/>
            <person name="Tettelin H."/>
            <person name="Glass J.I."/>
            <person name="Rusch D."/>
            <person name="Podicherti R."/>
            <person name="Tsui H.-C.T."/>
            <person name="Winkler M.E."/>
        </authorList>
    </citation>
    <scope>NUCLEOTIDE SEQUENCE</scope>
</reference>
<dbReference type="InterPro" id="IPR002347">
    <property type="entry name" value="SDR_fam"/>
</dbReference>
<dbReference type="PANTHER" id="PTHR44229:SF4">
    <property type="entry name" value="15-HYDROXYPROSTAGLANDIN DEHYDROGENASE [NAD(+)]"/>
    <property type="match status" value="1"/>
</dbReference>
<dbReference type="GO" id="GO:0005737">
    <property type="term" value="C:cytoplasm"/>
    <property type="evidence" value="ECO:0007669"/>
    <property type="project" value="TreeGrafter"/>
</dbReference>
<evidence type="ECO:0000313" key="2">
    <source>
        <dbReference type="EMBL" id="SVB11570.1"/>
    </source>
</evidence>
<name>A0A382BCJ4_9ZZZZ</name>